<dbReference type="Pfam" id="PF02627">
    <property type="entry name" value="CMD"/>
    <property type="match status" value="1"/>
</dbReference>
<evidence type="ECO:0000313" key="3">
    <source>
        <dbReference type="Proteomes" id="UP000243799"/>
    </source>
</evidence>
<gene>
    <name evidence="2" type="ORF">SAMN05216266_10725</name>
</gene>
<proteinExistence type="predicted"/>
<reference evidence="3" key="1">
    <citation type="submission" date="2016-10" db="EMBL/GenBank/DDBJ databases">
        <authorList>
            <person name="Varghese N."/>
            <person name="Submissions S."/>
        </authorList>
    </citation>
    <scope>NUCLEOTIDE SEQUENCE [LARGE SCALE GENOMIC DNA]</scope>
    <source>
        <strain evidence="3">CGMCC 4.3568</strain>
    </source>
</reference>
<keyword evidence="2" id="KW-0560">Oxidoreductase</keyword>
<evidence type="ECO:0000313" key="2">
    <source>
        <dbReference type="EMBL" id="SFB25410.1"/>
    </source>
</evidence>
<organism evidence="2 3">
    <name type="scientific">Amycolatopsis marina</name>
    <dbReference type="NCBI Taxonomy" id="490629"/>
    <lineage>
        <taxon>Bacteria</taxon>
        <taxon>Bacillati</taxon>
        <taxon>Actinomycetota</taxon>
        <taxon>Actinomycetes</taxon>
        <taxon>Pseudonocardiales</taxon>
        <taxon>Pseudonocardiaceae</taxon>
        <taxon>Amycolatopsis</taxon>
    </lineage>
</organism>
<protein>
    <submittedName>
        <fullName evidence="2">Alkylhydroperoxidase AhpD family core domain-containing protein</fullName>
    </submittedName>
</protein>
<dbReference type="InterPro" id="IPR029032">
    <property type="entry name" value="AhpD-like"/>
</dbReference>
<evidence type="ECO:0000259" key="1">
    <source>
        <dbReference type="Pfam" id="PF02627"/>
    </source>
</evidence>
<dbReference type="GO" id="GO:0051920">
    <property type="term" value="F:peroxiredoxin activity"/>
    <property type="evidence" value="ECO:0007669"/>
    <property type="project" value="InterPro"/>
</dbReference>
<dbReference type="AlphaFoldDB" id="A0A1I0ZLL7"/>
<feature type="domain" description="Carboxymuconolactone decarboxylase-like" evidence="1">
    <location>
        <begin position="60"/>
        <end position="112"/>
    </location>
</feature>
<dbReference type="InterPro" id="IPR003779">
    <property type="entry name" value="CMD-like"/>
</dbReference>
<dbReference type="RefSeq" id="WP_091673322.1">
    <property type="nucleotide sequence ID" value="NZ_FOKG01000007.1"/>
</dbReference>
<dbReference type="EMBL" id="FOKG01000007">
    <property type="protein sequence ID" value="SFB25410.1"/>
    <property type="molecule type" value="Genomic_DNA"/>
</dbReference>
<keyword evidence="2" id="KW-0575">Peroxidase</keyword>
<dbReference type="Gene3D" id="1.20.1290.10">
    <property type="entry name" value="AhpD-like"/>
    <property type="match status" value="1"/>
</dbReference>
<dbReference type="SUPFAM" id="SSF69118">
    <property type="entry name" value="AhpD-like"/>
    <property type="match status" value="1"/>
</dbReference>
<keyword evidence="3" id="KW-1185">Reference proteome</keyword>
<sequence>MAPAPIRFALRRTLTQIRYVQCVHPRAATGAVREVYRQVEQDFGMLAPPVALHSTAPGPLAASWMLLRETLLAAGETSRAAREAVAAEVSALNTCPYCVEVHTAAFTGASPDAADPELTAIVAWLRGTGGLATFSEPARAELTGVAVTFEYLNRMVNVFLGSSPFPAELPAAARRYARGLLARVLRPSCPGPPRGESLALLPQAPLPGDLAWAGADPVLSGAFARATAAIETAGRAALPHPVRDAVLHILSRWDGAPPELGQEWLESAVRTVGATSVKDTAAVRLAVLCAMASYRVDDRVVNEFRRSRPGDRTLVGAISWASLAGARRRGELLDGAARKEKTAPPLAKEN</sequence>
<dbReference type="STRING" id="490629.SAMN05216266_10725"/>
<dbReference type="Proteomes" id="UP000243799">
    <property type="component" value="Unassembled WGS sequence"/>
</dbReference>
<dbReference type="OrthoDB" id="3342615at2"/>
<accession>A0A1I0ZLL7</accession>
<name>A0A1I0ZLL7_9PSEU</name>